<dbReference type="Proteomes" id="UP000033519">
    <property type="component" value="Unassembled WGS sequence"/>
</dbReference>
<dbReference type="PATRIC" id="fig|728005.3.peg.1182"/>
<dbReference type="Pfam" id="PF00248">
    <property type="entry name" value="Aldo_ket_red"/>
    <property type="match status" value="1"/>
</dbReference>
<organism evidence="3 5">
    <name type="scientific">Devosia psychrophila</name>
    <dbReference type="NCBI Taxonomy" id="728005"/>
    <lineage>
        <taxon>Bacteria</taxon>
        <taxon>Pseudomonadati</taxon>
        <taxon>Pseudomonadota</taxon>
        <taxon>Alphaproteobacteria</taxon>
        <taxon>Hyphomicrobiales</taxon>
        <taxon>Devosiaceae</taxon>
        <taxon>Devosia</taxon>
    </lineage>
</organism>
<sequence length="110" mass="12281">MPRYWFDDALKMIEKVGVVATRLDHIPAQVALSWLFGVRRVTAAIIGARRVDQVAENLAVGDPDLPAKIRNELTDTMALKLGYPLEWTNINVRPTFASAGFEPRHTAKIP</sequence>
<reference evidence="3 5" key="2">
    <citation type="submission" date="2016-10" db="EMBL/GenBank/DDBJ databases">
        <authorList>
            <person name="de Groot N.N."/>
        </authorList>
    </citation>
    <scope>NUCLEOTIDE SEQUENCE [LARGE SCALE GENOMIC DNA]</scope>
    <source>
        <strain evidence="3 5">CGMCC 1.10210</strain>
    </source>
</reference>
<dbReference type="SUPFAM" id="SSF51430">
    <property type="entry name" value="NAD(P)-linked oxidoreductase"/>
    <property type="match status" value="1"/>
</dbReference>
<keyword evidence="4" id="KW-1185">Reference proteome</keyword>
<gene>
    <name evidence="3" type="ORF">SAMN04488059_1402</name>
    <name evidence="2" type="ORF">WH91_14955</name>
</gene>
<dbReference type="AlphaFoldDB" id="A0A0F5PV24"/>
<protein>
    <submittedName>
        <fullName evidence="3">Aldo/keto reductase family protein</fullName>
    </submittedName>
</protein>
<dbReference type="OrthoDB" id="9768793at2"/>
<evidence type="ECO:0000313" key="5">
    <source>
        <dbReference type="Proteomes" id="UP000182258"/>
    </source>
</evidence>
<dbReference type="Proteomes" id="UP000182258">
    <property type="component" value="Unassembled WGS sequence"/>
</dbReference>
<evidence type="ECO:0000313" key="4">
    <source>
        <dbReference type="Proteomes" id="UP000033519"/>
    </source>
</evidence>
<evidence type="ECO:0000259" key="1">
    <source>
        <dbReference type="Pfam" id="PF00248"/>
    </source>
</evidence>
<feature type="domain" description="NADP-dependent oxidoreductase" evidence="1">
    <location>
        <begin position="8"/>
        <end position="68"/>
    </location>
</feature>
<dbReference type="Gene3D" id="3.20.20.100">
    <property type="entry name" value="NADP-dependent oxidoreductase domain"/>
    <property type="match status" value="1"/>
</dbReference>
<dbReference type="EMBL" id="FOMB01000040">
    <property type="protein sequence ID" value="SFD32029.1"/>
    <property type="molecule type" value="Genomic_DNA"/>
</dbReference>
<evidence type="ECO:0000313" key="2">
    <source>
        <dbReference type="EMBL" id="KKC32251.1"/>
    </source>
</evidence>
<dbReference type="InterPro" id="IPR036812">
    <property type="entry name" value="NAD(P)_OxRdtase_dom_sf"/>
</dbReference>
<accession>A0A0F5PV24</accession>
<reference evidence="2 4" key="1">
    <citation type="submission" date="2015-03" db="EMBL/GenBank/DDBJ databases">
        <authorList>
            <person name="Lepp D."/>
            <person name="Hassan Y.I."/>
            <person name="Li X.-Z."/>
            <person name="Zhou T."/>
        </authorList>
    </citation>
    <scope>NUCLEOTIDE SEQUENCE [LARGE SCALE GENOMIC DNA]</scope>
    <source>
        <strain evidence="2 4">Cr7-05</strain>
    </source>
</reference>
<dbReference type="InterPro" id="IPR023210">
    <property type="entry name" value="NADP_OxRdtase_dom"/>
</dbReference>
<dbReference type="STRING" id="728005.SAMN04488059_1402"/>
<dbReference type="EMBL" id="LAPV01000139">
    <property type="protein sequence ID" value="KKC32251.1"/>
    <property type="molecule type" value="Genomic_DNA"/>
</dbReference>
<proteinExistence type="predicted"/>
<name>A0A0F5PV24_9HYPH</name>
<evidence type="ECO:0000313" key="3">
    <source>
        <dbReference type="EMBL" id="SFD32029.1"/>
    </source>
</evidence>